<comment type="caution">
    <text evidence="1">The sequence shown here is derived from an EMBL/GenBank/DDBJ whole genome shotgun (WGS) entry which is preliminary data.</text>
</comment>
<dbReference type="EMBL" id="BART01014528">
    <property type="protein sequence ID" value="GAG75346.1"/>
    <property type="molecule type" value="Genomic_DNA"/>
</dbReference>
<accession>X1BT74</accession>
<dbReference type="Gene3D" id="3.30.420.60">
    <property type="entry name" value="eRF1 domain 2"/>
    <property type="match status" value="1"/>
</dbReference>
<evidence type="ECO:0000313" key="1">
    <source>
        <dbReference type="EMBL" id="GAG75346.1"/>
    </source>
</evidence>
<protein>
    <submittedName>
        <fullName evidence="1">Uncharacterized protein</fullName>
    </submittedName>
</protein>
<dbReference type="AlphaFoldDB" id="X1BT74"/>
<reference evidence="1" key="1">
    <citation type="journal article" date="2014" name="Front. Microbiol.">
        <title>High frequency of phylogenetically diverse reductive dehalogenase-homologous genes in deep subseafloor sedimentary metagenomes.</title>
        <authorList>
            <person name="Kawai M."/>
            <person name="Futagami T."/>
            <person name="Toyoda A."/>
            <person name="Takaki Y."/>
            <person name="Nishi S."/>
            <person name="Hori S."/>
            <person name="Arai W."/>
            <person name="Tsubouchi T."/>
            <person name="Morono Y."/>
            <person name="Uchiyama I."/>
            <person name="Ito T."/>
            <person name="Fujiyama A."/>
            <person name="Inagaki F."/>
            <person name="Takami H."/>
        </authorList>
    </citation>
    <scope>NUCLEOTIDE SEQUENCE</scope>
    <source>
        <strain evidence="1">Expedition CK06-06</strain>
    </source>
</reference>
<proteinExistence type="predicted"/>
<feature type="non-terminal residue" evidence="1">
    <location>
        <position position="1"/>
    </location>
</feature>
<name>X1BT74_9ZZZZ</name>
<gene>
    <name evidence="1" type="ORF">S01H4_28906</name>
</gene>
<organism evidence="1">
    <name type="scientific">marine sediment metagenome</name>
    <dbReference type="NCBI Taxonomy" id="412755"/>
    <lineage>
        <taxon>unclassified sequences</taxon>
        <taxon>metagenomes</taxon>
        <taxon>ecological metagenomes</taxon>
    </lineage>
</organism>
<dbReference type="SUPFAM" id="SSF53137">
    <property type="entry name" value="Translational machinery components"/>
    <property type="match status" value="1"/>
</dbReference>
<sequence length="29" mass="3403">DEDFFIIGKTRAGGQSAKRYMRLREEKIS</sequence>
<dbReference type="InterPro" id="IPR042226">
    <property type="entry name" value="eFR1_2_sf"/>
</dbReference>